<feature type="compositionally biased region" description="Basic and acidic residues" evidence="1">
    <location>
        <begin position="262"/>
        <end position="272"/>
    </location>
</feature>
<evidence type="ECO:0000313" key="3">
    <source>
        <dbReference type="EMBL" id="MEQ2360442.1"/>
    </source>
</evidence>
<gene>
    <name evidence="3" type="ORF">WMO75_19425</name>
</gene>
<evidence type="ECO:0000256" key="2">
    <source>
        <dbReference type="SAM" id="SignalP"/>
    </source>
</evidence>
<keyword evidence="4" id="KW-1185">Reference proteome</keyword>
<name>A0ABV1ARK8_9FIRM</name>
<evidence type="ECO:0000313" key="4">
    <source>
        <dbReference type="Proteomes" id="UP001446032"/>
    </source>
</evidence>
<feature type="compositionally biased region" description="Polar residues" evidence="1">
    <location>
        <begin position="226"/>
        <end position="260"/>
    </location>
</feature>
<sequence>MNLEKMKQKKRTITKSRVKKSLLAATTFLCLTTPLLQTQTAYAAENTTPAITIEKPDGWKQGETTIAVTVDASHMPEGFSIAKIEAKAGKDGSWQDVTGSGSITITGNQTVYVRVTDGEGKVYEQNRSIKCYDTEKPTLSASLTDGVLTIQGNDAVSGITAVTVNGTTYTDLKDGMLRVQLTQKDFTTKQIEITVTDGAGNTSEKYVLQNPYYEWAKKQAEKQKTSSDSNGAMATTTSADATGTEKTTTSPLPQDAQASEPTDAKGTVDDRTVTGIEEQLNKEGETADSVTKT</sequence>
<evidence type="ECO:0000256" key="1">
    <source>
        <dbReference type="SAM" id="MobiDB-lite"/>
    </source>
</evidence>
<feature type="chain" id="PRO_5045177944" description="Bacterial Ig domain-containing protein" evidence="2">
    <location>
        <begin position="44"/>
        <end position="293"/>
    </location>
</feature>
<organism evidence="3 4">
    <name type="scientific">Blautia intestinihominis</name>
    <dbReference type="NCBI Taxonomy" id="3133152"/>
    <lineage>
        <taxon>Bacteria</taxon>
        <taxon>Bacillati</taxon>
        <taxon>Bacillota</taxon>
        <taxon>Clostridia</taxon>
        <taxon>Lachnospirales</taxon>
        <taxon>Lachnospiraceae</taxon>
        <taxon>Blautia</taxon>
    </lineage>
</organism>
<feature type="region of interest" description="Disordered" evidence="1">
    <location>
        <begin position="222"/>
        <end position="293"/>
    </location>
</feature>
<feature type="non-terminal residue" evidence="3">
    <location>
        <position position="293"/>
    </location>
</feature>
<feature type="signal peptide" evidence="2">
    <location>
        <begin position="1"/>
        <end position="43"/>
    </location>
</feature>
<protein>
    <recommendedName>
        <fullName evidence="5">Bacterial Ig domain-containing protein</fullName>
    </recommendedName>
</protein>
<reference evidence="3 4" key="1">
    <citation type="submission" date="2024-03" db="EMBL/GenBank/DDBJ databases">
        <title>Human intestinal bacterial collection.</title>
        <authorList>
            <person name="Pauvert C."/>
            <person name="Hitch T.C.A."/>
            <person name="Clavel T."/>
        </authorList>
    </citation>
    <scope>NUCLEOTIDE SEQUENCE [LARGE SCALE GENOMIC DNA]</scope>
    <source>
        <strain evidence="3 4">CLA-AA-H95</strain>
    </source>
</reference>
<evidence type="ECO:0008006" key="5">
    <source>
        <dbReference type="Google" id="ProtNLM"/>
    </source>
</evidence>
<dbReference type="EMBL" id="JBBMEI010000165">
    <property type="protein sequence ID" value="MEQ2360442.1"/>
    <property type="molecule type" value="Genomic_DNA"/>
</dbReference>
<comment type="caution">
    <text evidence="3">The sequence shown here is derived from an EMBL/GenBank/DDBJ whole genome shotgun (WGS) entry which is preliminary data.</text>
</comment>
<keyword evidence="2" id="KW-0732">Signal</keyword>
<accession>A0ABV1ARK8</accession>
<dbReference type="Proteomes" id="UP001446032">
    <property type="component" value="Unassembled WGS sequence"/>
</dbReference>
<proteinExistence type="predicted"/>